<proteinExistence type="predicted"/>
<dbReference type="EMBL" id="JBFOLJ010000018">
    <property type="protein sequence ID" value="KAL2464191.1"/>
    <property type="molecule type" value="Genomic_DNA"/>
</dbReference>
<comment type="caution">
    <text evidence="1">The sequence shown here is derived from an EMBL/GenBank/DDBJ whole genome shotgun (WGS) entry which is preliminary data.</text>
</comment>
<keyword evidence="2" id="KW-1185">Reference proteome</keyword>
<sequence length="123" mass="13502">MSLTLTDTTRTIFLSNRAYMLQLSAFEKMYIVAFTAEIDLLGSMFGVSILRLHPDSGSCSGSYYNSPPPPPPGGASGYYYPPPYKSYPSGPTPPPPNPIVNWSIREFGEQVQHTLPVRMPSKG</sequence>
<dbReference type="Proteomes" id="UP001604277">
    <property type="component" value="Unassembled WGS sequence"/>
</dbReference>
<evidence type="ECO:0000313" key="1">
    <source>
        <dbReference type="EMBL" id="KAL2464191.1"/>
    </source>
</evidence>
<dbReference type="AlphaFoldDB" id="A0ABD1PJW1"/>
<reference evidence="2" key="1">
    <citation type="submission" date="2024-07" db="EMBL/GenBank/DDBJ databases">
        <title>Two chromosome-level genome assemblies of Korean endemic species Abeliophyllum distichum and Forsythia ovata (Oleaceae).</title>
        <authorList>
            <person name="Jang H."/>
        </authorList>
    </citation>
    <scope>NUCLEOTIDE SEQUENCE [LARGE SCALE GENOMIC DNA]</scope>
</reference>
<gene>
    <name evidence="1" type="ORF">Fot_52147</name>
</gene>
<protein>
    <submittedName>
        <fullName evidence="1">Uncharacterized protein</fullName>
    </submittedName>
</protein>
<evidence type="ECO:0000313" key="2">
    <source>
        <dbReference type="Proteomes" id="UP001604277"/>
    </source>
</evidence>
<organism evidence="1 2">
    <name type="scientific">Forsythia ovata</name>
    <dbReference type="NCBI Taxonomy" id="205694"/>
    <lineage>
        <taxon>Eukaryota</taxon>
        <taxon>Viridiplantae</taxon>
        <taxon>Streptophyta</taxon>
        <taxon>Embryophyta</taxon>
        <taxon>Tracheophyta</taxon>
        <taxon>Spermatophyta</taxon>
        <taxon>Magnoliopsida</taxon>
        <taxon>eudicotyledons</taxon>
        <taxon>Gunneridae</taxon>
        <taxon>Pentapetalae</taxon>
        <taxon>asterids</taxon>
        <taxon>lamiids</taxon>
        <taxon>Lamiales</taxon>
        <taxon>Oleaceae</taxon>
        <taxon>Forsythieae</taxon>
        <taxon>Forsythia</taxon>
    </lineage>
</organism>
<accession>A0ABD1PJW1</accession>
<name>A0ABD1PJW1_9LAMI</name>